<sequence length="35" mass="4103">MTFLQGSWELLTGFMAEIITENKIIKLKFYDYGSN</sequence>
<dbReference type="AlphaFoldDB" id="A0A4V3F956"/>
<dbReference type="EMBL" id="SOBW01000007">
    <property type="protein sequence ID" value="TDU43066.1"/>
    <property type="molecule type" value="Genomic_DNA"/>
</dbReference>
<name>A0A4V3F956_9FLAO</name>
<gene>
    <name evidence="1" type="ORF">BXY82_0471</name>
</gene>
<evidence type="ECO:0000313" key="2">
    <source>
        <dbReference type="Proteomes" id="UP000294689"/>
    </source>
</evidence>
<accession>A0A4V3F956</accession>
<evidence type="ECO:0000313" key="1">
    <source>
        <dbReference type="EMBL" id="TDU43066.1"/>
    </source>
</evidence>
<comment type="caution">
    <text evidence="1">The sequence shown here is derived from an EMBL/GenBank/DDBJ whole genome shotgun (WGS) entry which is preliminary data.</text>
</comment>
<dbReference type="Proteomes" id="UP000294689">
    <property type="component" value="Unassembled WGS sequence"/>
</dbReference>
<proteinExistence type="predicted"/>
<organism evidence="1 2">
    <name type="scientific">Gelidibacter sediminis</name>
    <dbReference type="NCBI Taxonomy" id="1608710"/>
    <lineage>
        <taxon>Bacteria</taxon>
        <taxon>Pseudomonadati</taxon>
        <taxon>Bacteroidota</taxon>
        <taxon>Flavobacteriia</taxon>
        <taxon>Flavobacteriales</taxon>
        <taxon>Flavobacteriaceae</taxon>
        <taxon>Gelidibacter</taxon>
    </lineage>
</organism>
<reference evidence="1 2" key="1">
    <citation type="submission" date="2019-03" db="EMBL/GenBank/DDBJ databases">
        <title>Genomic Encyclopedia of Archaeal and Bacterial Type Strains, Phase II (KMG-II): from individual species to whole genera.</title>
        <authorList>
            <person name="Goeker M."/>
        </authorList>
    </citation>
    <scope>NUCLEOTIDE SEQUENCE [LARGE SCALE GENOMIC DNA]</scope>
    <source>
        <strain evidence="1 2">DSM 28135</strain>
    </source>
</reference>
<protein>
    <submittedName>
        <fullName evidence="1">Uncharacterized protein</fullName>
    </submittedName>
</protein>
<keyword evidence="2" id="KW-1185">Reference proteome</keyword>